<gene>
    <name evidence="1" type="ORF">GCM10011352_34180</name>
</gene>
<accession>A0ABQ1KSC1</accession>
<name>A0ABQ1KSC1_9GAMM</name>
<dbReference type="RefSeq" id="WP_188750550.1">
    <property type="nucleotide sequence ID" value="NZ_BMIJ01000007.1"/>
</dbReference>
<dbReference type="Proteomes" id="UP000629025">
    <property type="component" value="Unassembled WGS sequence"/>
</dbReference>
<keyword evidence="2" id="KW-1185">Reference proteome</keyword>
<sequence>MIRRLILRLDPRYVERSELAIYAALARTLNAELLAQLEEDESLDELAALPFATEICRAGAISRPLNRDSLHRRSERLMRQLRTELEEIARGSTLHWQLIRTRRSAPLPTDPETALLRAAQPLRTASVPSALKPHMAVIHSGDDASERALAYARRIADSDQIPLLLLALPDSPWHRAHALPEGVSVRTDLVGYDPATLRPMLRAWQVELILIPAGTLADPHDEERLARQLPGVALLITP</sequence>
<organism evidence="1 2">
    <name type="scientific">Marinobacterium zhoushanense</name>
    <dbReference type="NCBI Taxonomy" id="1679163"/>
    <lineage>
        <taxon>Bacteria</taxon>
        <taxon>Pseudomonadati</taxon>
        <taxon>Pseudomonadota</taxon>
        <taxon>Gammaproteobacteria</taxon>
        <taxon>Oceanospirillales</taxon>
        <taxon>Oceanospirillaceae</taxon>
        <taxon>Marinobacterium</taxon>
    </lineage>
</organism>
<reference evidence="2" key="1">
    <citation type="journal article" date="2019" name="Int. J. Syst. Evol. Microbiol.">
        <title>The Global Catalogue of Microorganisms (GCM) 10K type strain sequencing project: providing services to taxonomists for standard genome sequencing and annotation.</title>
        <authorList>
            <consortium name="The Broad Institute Genomics Platform"/>
            <consortium name="The Broad Institute Genome Sequencing Center for Infectious Disease"/>
            <person name="Wu L."/>
            <person name="Ma J."/>
        </authorList>
    </citation>
    <scope>NUCLEOTIDE SEQUENCE [LARGE SCALE GENOMIC DNA]</scope>
    <source>
        <strain evidence="2">CGMCC 1.15341</strain>
    </source>
</reference>
<evidence type="ECO:0000313" key="2">
    <source>
        <dbReference type="Proteomes" id="UP000629025"/>
    </source>
</evidence>
<comment type="caution">
    <text evidence="1">The sequence shown here is derived from an EMBL/GenBank/DDBJ whole genome shotgun (WGS) entry which is preliminary data.</text>
</comment>
<proteinExistence type="predicted"/>
<evidence type="ECO:0000313" key="1">
    <source>
        <dbReference type="EMBL" id="GGC05179.1"/>
    </source>
</evidence>
<protein>
    <recommendedName>
        <fullName evidence="3">Universal stress protein family protein</fullName>
    </recommendedName>
</protein>
<evidence type="ECO:0008006" key="3">
    <source>
        <dbReference type="Google" id="ProtNLM"/>
    </source>
</evidence>
<dbReference type="EMBL" id="BMIJ01000007">
    <property type="protein sequence ID" value="GGC05179.1"/>
    <property type="molecule type" value="Genomic_DNA"/>
</dbReference>